<dbReference type="InterPro" id="IPR001841">
    <property type="entry name" value="Znf_RING"/>
</dbReference>
<accession>A0AAD7FB83</accession>
<evidence type="ECO:0000313" key="3">
    <source>
        <dbReference type="Proteomes" id="UP001221142"/>
    </source>
</evidence>
<protein>
    <recommendedName>
        <fullName evidence="1">RING-type domain-containing protein</fullName>
    </recommendedName>
</protein>
<comment type="caution">
    <text evidence="2">The sequence shown here is derived from an EMBL/GenBank/DDBJ whole genome shotgun (WGS) entry which is preliminary data.</text>
</comment>
<organism evidence="2 3">
    <name type="scientific">Roridomyces roridus</name>
    <dbReference type="NCBI Taxonomy" id="1738132"/>
    <lineage>
        <taxon>Eukaryota</taxon>
        <taxon>Fungi</taxon>
        <taxon>Dikarya</taxon>
        <taxon>Basidiomycota</taxon>
        <taxon>Agaricomycotina</taxon>
        <taxon>Agaricomycetes</taxon>
        <taxon>Agaricomycetidae</taxon>
        <taxon>Agaricales</taxon>
        <taxon>Marasmiineae</taxon>
        <taxon>Mycenaceae</taxon>
        <taxon>Roridomyces</taxon>
    </lineage>
</organism>
<dbReference type="EMBL" id="JARKIF010000028">
    <property type="protein sequence ID" value="KAJ7613487.1"/>
    <property type="molecule type" value="Genomic_DNA"/>
</dbReference>
<evidence type="ECO:0000313" key="2">
    <source>
        <dbReference type="EMBL" id="KAJ7613487.1"/>
    </source>
</evidence>
<dbReference type="SUPFAM" id="SSF57850">
    <property type="entry name" value="RING/U-box"/>
    <property type="match status" value="1"/>
</dbReference>
<feature type="domain" description="RING-type" evidence="1">
    <location>
        <begin position="77"/>
        <end position="97"/>
    </location>
</feature>
<dbReference type="Pfam" id="PF17123">
    <property type="entry name" value="zf-RING_11"/>
    <property type="match status" value="1"/>
</dbReference>
<proteinExistence type="predicted"/>
<dbReference type="Proteomes" id="UP001221142">
    <property type="component" value="Unassembled WGS sequence"/>
</dbReference>
<sequence length="109" mass="12360">MSLSPRRRRRSYHRCGPLVHVGSRRRWVLTGLLSVSGDCASPRARLGFGDVTASVKRRLWPSPPASCWEGRTGLFPVSIRQALFIAPCSHTFHYKCLRPLLEAHHPAFR</sequence>
<evidence type="ECO:0000259" key="1">
    <source>
        <dbReference type="Pfam" id="PF17123"/>
    </source>
</evidence>
<name>A0AAD7FB83_9AGAR</name>
<dbReference type="AlphaFoldDB" id="A0AAD7FB83"/>
<gene>
    <name evidence="2" type="ORF">FB45DRAFT_938484</name>
</gene>
<reference evidence="2" key="1">
    <citation type="submission" date="2023-03" db="EMBL/GenBank/DDBJ databases">
        <title>Massive genome expansion in bonnet fungi (Mycena s.s.) driven by repeated elements and novel gene families across ecological guilds.</title>
        <authorList>
            <consortium name="Lawrence Berkeley National Laboratory"/>
            <person name="Harder C.B."/>
            <person name="Miyauchi S."/>
            <person name="Viragh M."/>
            <person name="Kuo A."/>
            <person name="Thoen E."/>
            <person name="Andreopoulos B."/>
            <person name="Lu D."/>
            <person name="Skrede I."/>
            <person name="Drula E."/>
            <person name="Henrissat B."/>
            <person name="Morin E."/>
            <person name="Kohler A."/>
            <person name="Barry K."/>
            <person name="LaButti K."/>
            <person name="Morin E."/>
            <person name="Salamov A."/>
            <person name="Lipzen A."/>
            <person name="Mereny Z."/>
            <person name="Hegedus B."/>
            <person name="Baldrian P."/>
            <person name="Stursova M."/>
            <person name="Weitz H."/>
            <person name="Taylor A."/>
            <person name="Grigoriev I.V."/>
            <person name="Nagy L.G."/>
            <person name="Martin F."/>
            <person name="Kauserud H."/>
        </authorList>
    </citation>
    <scope>NUCLEOTIDE SEQUENCE</scope>
    <source>
        <strain evidence="2">9284</strain>
    </source>
</reference>
<keyword evidence="3" id="KW-1185">Reference proteome</keyword>